<keyword evidence="4" id="KW-0479">Metal-binding</keyword>
<evidence type="ECO:0000256" key="6">
    <source>
        <dbReference type="ARBA" id="ARBA00022833"/>
    </source>
</evidence>
<evidence type="ECO:0000256" key="2">
    <source>
        <dbReference type="ARBA" id="ARBA00005631"/>
    </source>
</evidence>
<dbReference type="VEuPathDB" id="ToxoDB:EMWEY_00013420"/>
<dbReference type="InterPro" id="IPR002195">
    <property type="entry name" value="Dihydroorotase_CS"/>
</dbReference>
<dbReference type="Pfam" id="PF04909">
    <property type="entry name" value="Amidohydro_2"/>
    <property type="match status" value="1"/>
</dbReference>
<dbReference type="AlphaFoldDB" id="U6M8R8"/>
<comment type="similarity">
    <text evidence="2">Belongs to the metallo-dependent hydrolases superfamily. DHOase family. Class II DHOase subfamily.</text>
</comment>
<comment type="pathway">
    <text evidence="1">Pyrimidine metabolism; UMP biosynthesis via de novo pathway; (S)-dihydroorotate from bicarbonate: step 3/3.</text>
</comment>
<dbReference type="UniPathway" id="UPA00070">
    <property type="reaction ID" value="UER00117"/>
</dbReference>
<dbReference type="GO" id="GO:0046872">
    <property type="term" value="F:metal ion binding"/>
    <property type="evidence" value="ECO:0007669"/>
    <property type="project" value="UniProtKB-KW"/>
</dbReference>
<evidence type="ECO:0000256" key="7">
    <source>
        <dbReference type="ARBA" id="ARBA00022975"/>
    </source>
</evidence>
<name>U6M8R8_EIMMA</name>
<keyword evidence="10" id="KW-1185">Reference proteome</keyword>
<dbReference type="GO" id="GO:0005737">
    <property type="term" value="C:cytoplasm"/>
    <property type="evidence" value="ECO:0007669"/>
    <property type="project" value="TreeGrafter"/>
</dbReference>
<dbReference type="SUPFAM" id="SSF51556">
    <property type="entry name" value="Metallo-dependent hydrolases"/>
    <property type="match status" value="1"/>
</dbReference>
<evidence type="ECO:0000313" key="9">
    <source>
        <dbReference type="EMBL" id="CDJ58035.1"/>
    </source>
</evidence>
<sequence>MYGLCFSNPSTVPPAVNRLGWSLASKGWGTPVEAEERKQGFSALPFNWTEKERVAAPSSAAPSSAGAMVIMGSSSGSLVLPMGDDMHTHLRQGELMDAVVPLLRKGGCNRVLVMPNTVPPIVTCSQALEYRNELLKRPSRLLQDPKVDYLMTLYLCPDVDPQDLVNNAKASHVVGVKLYPRGVTTNSQHGVEDLGAFDSVFEVLQQCGLTLHIHAESPKATALKAEETFLPAFEQIHQRFPGLKIVFEHISTAAAVEAVKGKKNVAATITAHHLRLTTGDVWGQEEAEESLNHLPDGPEERRVLNPHNFCKPVPKREEDRQALLSVIREGNPQFFLGSDSAPHPVTKKNSNPPAAGVFTQAFLLAYLADTFARAGCLDKLRGFACEHAAAFFGMPKKELVEGEDCVVLERKPFAVPQAVCGMEGSGNEVVPFLSGDELLFTVSVTPFSAALESIQ</sequence>
<reference evidence="9" key="2">
    <citation type="submission" date="2013-10" db="EMBL/GenBank/DDBJ databases">
        <authorList>
            <person name="Aslett M."/>
        </authorList>
    </citation>
    <scope>NUCLEOTIDE SEQUENCE [LARGE SCALE GENOMIC DNA]</scope>
    <source>
        <strain evidence="9">Weybridge</strain>
    </source>
</reference>
<gene>
    <name evidence="9" type="ORF">EMWEY_00013420</name>
</gene>
<dbReference type="PROSITE" id="PS00483">
    <property type="entry name" value="DIHYDROOROTASE_2"/>
    <property type="match status" value="1"/>
</dbReference>
<dbReference type="OMA" id="TLHHISM"/>
<dbReference type="PANTHER" id="PTHR43137">
    <property type="entry name" value="DIHYDROOROTASE"/>
    <property type="match status" value="1"/>
</dbReference>
<dbReference type="InterPro" id="IPR006680">
    <property type="entry name" value="Amidohydro-rel"/>
</dbReference>
<evidence type="ECO:0000256" key="1">
    <source>
        <dbReference type="ARBA" id="ARBA00004880"/>
    </source>
</evidence>
<dbReference type="GO" id="GO:0004151">
    <property type="term" value="F:dihydroorotase activity"/>
    <property type="evidence" value="ECO:0007669"/>
    <property type="project" value="UniProtKB-EC"/>
</dbReference>
<keyword evidence="6" id="KW-0862">Zinc</keyword>
<accession>U6M8R8</accession>
<dbReference type="GO" id="GO:0044205">
    <property type="term" value="P:'de novo' UMP biosynthetic process"/>
    <property type="evidence" value="ECO:0007669"/>
    <property type="project" value="UniProtKB-UniPathway"/>
</dbReference>
<evidence type="ECO:0000256" key="3">
    <source>
        <dbReference type="ARBA" id="ARBA00012860"/>
    </source>
</evidence>
<feature type="domain" description="Amidohydrolase-related" evidence="8">
    <location>
        <begin position="171"/>
        <end position="271"/>
    </location>
</feature>
<organism evidence="9 10">
    <name type="scientific">Eimeria maxima</name>
    <name type="common">Coccidian parasite</name>
    <dbReference type="NCBI Taxonomy" id="5804"/>
    <lineage>
        <taxon>Eukaryota</taxon>
        <taxon>Sar</taxon>
        <taxon>Alveolata</taxon>
        <taxon>Apicomplexa</taxon>
        <taxon>Conoidasida</taxon>
        <taxon>Coccidia</taxon>
        <taxon>Eucoccidiorida</taxon>
        <taxon>Eimeriorina</taxon>
        <taxon>Eimeriidae</taxon>
        <taxon>Eimeria</taxon>
    </lineage>
</organism>
<dbReference type="EMBL" id="HG719449">
    <property type="protein sequence ID" value="CDJ58035.1"/>
    <property type="molecule type" value="Genomic_DNA"/>
</dbReference>
<dbReference type="HAMAP" id="MF_00219">
    <property type="entry name" value="PyrC_classII"/>
    <property type="match status" value="1"/>
</dbReference>
<evidence type="ECO:0000259" key="8">
    <source>
        <dbReference type="Pfam" id="PF04909"/>
    </source>
</evidence>
<dbReference type="Gene3D" id="3.20.20.140">
    <property type="entry name" value="Metal-dependent hydrolases"/>
    <property type="match status" value="1"/>
</dbReference>
<dbReference type="RefSeq" id="XP_013334683.1">
    <property type="nucleotide sequence ID" value="XM_013479229.1"/>
</dbReference>
<dbReference type="NCBIfam" id="TIGR00856">
    <property type="entry name" value="pyrC_dimer"/>
    <property type="match status" value="1"/>
</dbReference>
<keyword evidence="7" id="KW-0665">Pyrimidine biosynthesis</keyword>
<protein>
    <recommendedName>
        <fullName evidence="3">dihydroorotase</fullName>
        <ecNumber evidence="3">3.5.2.3</ecNumber>
    </recommendedName>
</protein>
<reference evidence="9" key="1">
    <citation type="submission" date="2013-10" db="EMBL/GenBank/DDBJ databases">
        <title>Genomic analysis of the causative agents of coccidiosis in chickens.</title>
        <authorList>
            <person name="Reid A.J."/>
            <person name="Blake D."/>
            <person name="Billington K."/>
            <person name="Browne H."/>
            <person name="Dunn M."/>
            <person name="Hung S."/>
            <person name="Kawahara F."/>
            <person name="Miranda-Saavedra D."/>
            <person name="Mourier T."/>
            <person name="Nagra H."/>
            <person name="Otto T.D."/>
            <person name="Rawlings N."/>
            <person name="Sanchez A."/>
            <person name="Sanders M."/>
            <person name="Subramaniam C."/>
            <person name="Tay Y."/>
            <person name="Dear P."/>
            <person name="Doerig C."/>
            <person name="Gruber A."/>
            <person name="Parkinson J."/>
            <person name="Shirley M."/>
            <person name="Wan K.L."/>
            <person name="Berriman M."/>
            <person name="Tomley F."/>
            <person name="Pain A."/>
        </authorList>
    </citation>
    <scope>NUCLEOTIDE SEQUENCE [LARGE SCALE GENOMIC DNA]</scope>
    <source>
        <strain evidence="9">Weybridge</strain>
    </source>
</reference>
<keyword evidence="5" id="KW-0378">Hydrolase</keyword>
<evidence type="ECO:0000256" key="4">
    <source>
        <dbReference type="ARBA" id="ARBA00022723"/>
    </source>
</evidence>
<evidence type="ECO:0000313" key="10">
    <source>
        <dbReference type="Proteomes" id="UP000030763"/>
    </source>
</evidence>
<dbReference type="OrthoDB" id="1670005at2759"/>
<dbReference type="GeneID" id="25335328"/>
<dbReference type="InterPro" id="IPR032466">
    <property type="entry name" value="Metal_Hydrolase"/>
</dbReference>
<proteinExistence type="inferred from homology"/>
<dbReference type="InterPro" id="IPR004721">
    <property type="entry name" value="DHOdimr"/>
</dbReference>
<dbReference type="EC" id="3.5.2.3" evidence="3"/>
<dbReference type="PANTHER" id="PTHR43137:SF1">
    <property type="entry name" value="DIHYDROOROTASE"/>
    <property type="match status" value="1"/>
</dbReference>
<dbReference type="Proteomes" id="UP000030763">
    <property type="component" value="Unassembled WGS sequence"/>
</dbReference>
<evidence type="ECO:0000256" key="5">
    <source>
        <dbReference type="ARBA" id="ARBA00022801"/>
    </source>
</evidence>
<dbReference type="GO" id="GO:0006207">
    <property type="term" value="P:'de novo' pyrimidine nucleobase biosynthetic process"/>
    <property type="evidence" value="ECO:0007669"/>
    <property type="project" value="TreeGrafter"/>
</dbReference>